<protein>
    <submittedName>
        <fullName evidence="2">Uncharacterized protein</fullName>
    </submittedName>
</protein>
<reference evidence="2" key="1">
    <citation type="submission" date="2020-01" db="EMBL/GenBank/DDBJ databases">
        <title>Genome sequence of Kobresia littledalei, the first chromosome-level genome in the family Cyperaceae.</title>
        <authorList>
            <person name="Qu G."/>
        </authorList>
    </citation>
    <scope>NUCLEOTIDE SEQUENCE</scope>
    <source>
        <strain evidence="2">C.B.Clarke</strain>
        <tissue evidence="2">Leaf</tissue>
    </source>
</reference>
<sequence>MPAGATTDSTGWLWRKMSKIHSGAKRQWRGRFRGLSTAVRDFHISEGSNGESFVDIFQNFSYYVLWVLEGVVVVAGFCFFFLRFGGRL</sequence>
<evidence type="ECO:0000256" key="1">
    <source>
        <dbReference type="SAM" id="Phobius"/>
    </source>
</evidence>
<organism evidence="2 3">
    <name type="scientific">Carex littledalei</name>
    <dbReference type="NCBI Taxonomy" id="544730"/>
    <lineage>
        <taxon>Eukaryota</taxon>
        <taxon>Viridiplantae</taxon>
        <taxon>Streptophyta</taxon>
        <taxon>Embryophyta</taxon>
        <taxon>Tracheophyta</taxon>
        <taxon>Spermatophyta</taxon>
        <taxon>Magnoliopsida</taxon>
        <taxon>Liliopsida</taxon>
        <taxon>Poales</taxon>
        <taxon>Cyperaceae</taxon>
        <taxon>Cyperoideae</taxon>
        <taxon>Cariceae</taxon>
        <taxon>Carex</taxon>
        <taxon>Carex subgen. Euthyceras</taxon>
    </lineage>
</organism>
<evidence type="ECO:0000313" key="2">
    <source>
        <dbReference type="EMBL" id="KAF3339967.1"/>
    </source>
</evidence>
<gene>
    <name evidence="2" type="ORF">FCM35_KLT15738</name>
</gene>
<feature type="transmembrane region" description="Helical" evidence="1">
    <location>
        <begin position="60"/>
        <end position="82"/>
    </location>
</feature>
<dbReference type="Proteomes" id="UP000623129">
    <property type="component" value="Unassembled WGS sequence"/>
</dbReference>
<dbReference type="AlphaFoldDB" id="A0A833RI68"/>
<evidence type="ECO:0000313" key="3">
    <source>
        <dbReference type="Proteomes" id="UP000623129"/>
    </source>
</evidence>
<accession>A0A833RI68</accession>
<keyword evidence="1" id="KW-1133">Transmembrane helix</keyword>
<keyword evidence="3" id="KW-1185">Reference proteome</keyword>
<comment type="caution">
    <text evidence="2">The sequence shown here is derived from an EMBL/GenBank/DDBJ whole genome shotgun (WGS) entry which is preliminary data.</text>
</comment>
<name>A0A833RI68_9POAL</name>
<proteinExistence type="predicted"/>
<keyword evidence="1" id="KW-0812">Transmembrane</keyword>
<keyword evidence="1" id="KW-0472">Membrane</keyword>
<dbReference type="EMBL" id="SWLB01000003">
    <property type="protein sequence ID" value="KAF3339967.1"/>
    <property type="molecule type" value="Genomic_DNA"/>
</dbReference>